<name>A0ABR2PBK6_9ROSI</name>
<reference evidence="1 2" key="1">
    <citation type="journal article" date="2024" name="G3 (Bethesda)">
        <title>Genome assembly of Hibiscus sabdariffa L. provides insights into metabolisms of medicinal natural products.</title>
        <authorList>
            <person name="Kim T."/>
        </authorList>
    </citation>
    <scope>NUCLEOTIDE SEQUENCE [LARGE SCALE GENOMIC DNA]</scope>
    <source>
        <strain evidence="1">TK-2024</strain>
        <tissue evidence="1">Old leaves</tissue>
    </source>
</reference>
<gene>
    <name evidence="1" type="ORF">V6N11_047302</name>
</gene>
<organism evidence="1 2">
    <name type="scientific">Hibiscus sabdariffa</name>
    <name type="common">roselle</name>
    <dbReference type="NCBI Taxonomy" id="183260"/>
    <lineage>
        <taxon>Eukaryota</taxon>
        <taxon>Viridiplantae</taxon>
        <taxon>Streptophyta</taxon>
        <taxon>Embryophyta</taxon>
        <taxon>Tracheophyta</taxon>
        <taxon>Spermatophyta</taxon>
        <taxon>Magnoliopsida</taxon>
        <taxon>eudicotyledons</taxon>
        <taxon>Gunneridae</taxon>
        <taxon>Pentapetalae</taxon>
        <taxon>rosids</taxon>
        <taxon>malvids</taxon>
        <taxon>Malvales</taxon>
        <taxon>Malvaceae</taxon>
        <taxon>Malvoideae</taxon>
        <taxon>Hibiscus</taxon>
    </lineage>
</organism>
<comment type="caution">
    <text evidence="1">The sequence shown here is derived from an EMBL/GenBank/DDBJ whole genome shotgun (WGS) entry which is preliminary data.</text>
</comment>
<evidence type="ECO:0000313" key="1">
    <source>
        <dbReference type="EMBL" id="KAK8985807.1"/>
    </source>
</evidence>
<evidence type="ECO:0000313" key="2">
    <source>
        <dbReference type="Proteomes" id="UP001396334"/>
    </source>
</evidence>
<accession>A0ABR2PBK6</accession>
<keyword evidence="2" id="KW-1185">Reference proteome</keyword>
<protein>
    <submittedName>
        <fullName evidence="1">Uncharacterized protein</fullName>
    </submittedName>
</protein>
<proteinExistence type="predicted"/>
<sequence>MADMGCGERDIPITVGSRPICSTQTNIGSSNPCHKLPLQPSLDCANWWANAAKLSSISKTQVRPTKSIKKRLGLPEPTPMEANSRLPKATSPSILRNIINLIESMVTLILGRRVRLNSIQPMMWSWESSKRSRCWMLASFMM</sequence>
<dbReference type="EMBL" id="JBBPBN010000067">
    <property type="protein sequence ID" value="KAK8985807.1"/>
    <property type="molecule type" value="Genomic_DNA"/>
</dbReference>
<dbReference type="Proteomes" id="UP001396334">
    <property type="component" value="Unassembled WGS sequence"/>
</dbReference>